<feature type="transmembrane region" description="Helical" evidence="1">
    <location>
        <begin position="16"/>
        <end position="40"/>
    </location>
</feature>
<dbReference type="STRING" id="272627.CCC_03973"/>
<organism evidence="2 3">
    <name type="scientific">Paramagnetospirillum magnetotacticum MS-1</name>
    <dbReference type="NCBI Taxonomy" id="272627"/>
    <lineage>
        <taxon>Bacteria</taxon>
        <taxon>Pseudomonadati</taxon>
        <taxon>Pseudomonadota</taxon>
        <taxon>Alphaproteobacteria</taxon>
        <taxon>Rhodospirillales</taxon>
        <taxon>Magnetospirillaceae</taxon>
        <taxon>Paramagnetospirillum</taxon>
    </lineage>
</organism>
<evidence type="ECO:0000313" key="3">
    <source>
        <dbReference type="Proteomes" id="UP000031971"/>
    </source>
</evidence>
<keyword evidence="1" id="KW-0812">Transmembrane</keyword>
<dbReference type="Proteomes" id="UP000031971">
    <property type="component" value="Unassembled WGS sequence"/>
</dbReference>
<dbReference type="EMBL" id="JXSL01000023">
    <property type="protein sequence ID" value="KIL99457.1"/>
    <property type="molecule type" value="Genomic_DNA"/>
</dbReference>
<dbReference type="AlphaFoldDB" id="A0A0C2UD80"/>
<evidence type="ECO:0000313" key="2">
    <source>
        <dbReference type="EMBL" id="KIL99457.1"/>
    </source>
</evidence>
<protein>
    <submittedName>
        <fullName evidence="2">Uncharacterized protein</fullName>
    </submittedName>
</protein>
<sequence length="54" mass="5602">MYDSSIDPNDINLRSWITLGVVGLGALAIAILFSPAAGLYDLGPAQKQIAASGR</sequence>
<keyword evidence="1" id="KW-0472">Membrane</keyword>
<proteinExistence type="predicted"/>
<gene>
    <name evidence="2" type="ORF">CCC_03973</name>
</gene>
<evidence type="ECO:0000256" key="1">
    <source>
        <dbReference type="SAM" id="Phobius"/>
    </source>
</evidence>
<reference evidence="2 3" key="1">
    <citation type="submission" date="2015-01" db="EMBL/GenBank/DDBJ databases">
        <title>Genome Sequence of Magnetospirillum magnetotacticum Strain MS-1.</title>
        <authorList>
            <person name="Marinov G.K."/>
            <person name="Smalley M.D."/>
            <person name="DeSalvo G."/>
        </authorList>
    </citation>
    <scope>NUCLEOTIDE SEQUENCE [LARGE SCALE GENOMIC DNA]</scope>
    <source>
        <strain evidence="2 3">MS-1</strain>
    </source>
</reference>
<comment type="caution">
    <text evidence="2">The sequence shown here is derived from an EMBL/GenBank/DDBJ whole genome shotgun (WGS) entry which is preliminary data.</text>
</comment>
<keyword evidence="3" id="KW-1185">Reference proteome</keyword>
<name>A0A0C2UD80_PARME</name>
<dbReference type="RefSeq" id="WP_009870274.1">
    <property type="nucleotide sequence ID" value="NZ_JXSL01000023.1"/>
</dbReference>
<keyword evidence="1" id="KW-1133">Transmembrane helix</keyword>
<accession>A0A0C2UD80</accession>